<dbReference type="NCBIfam" id="TIGR00966">
    <property type="entry name" value="transloc_SecF"/>
    <property type="match status" value="1"/>
</dbReference>
<dbReference type="PRINTS" id="PR01755">
    <property type="entry name" value="SECFTRNLCASE"/>
</dbReference>
<keyword evidence="5 10" id="KW-0812">Transmembrane</keyword>
<evidence type="ECO:0000313" key="13">
    <source>
        <dbReference type="Proteomes" id="UP000034849"/>
    </source>
</evidence>
<comment type="similarity">
    <text evidence="10">Belongs to the SecD/SecF family. SecF subfamily.</text>
</comment>
<dbReference type="InterPro" id="IPR005665">
    <property type="entry name" value="SecF_bac"/>
</dbReference>
<keyword evidence="6 10" id="KW-0653">Protein transport</keyword>
<proteinExistence type="inferred from homology"/>
<dbReference type="PANTHER" id="PTHR30081:SF8">
    <property type="entry name" value="PROTEIN TRANSLOCASE SUBUNIT SECF"/>
    <property type="match status" value="1"/>
</dbReference>
<dbReference type="GO" id="GO:0065002">
    <property type="term" value="P:intracellular protein transmembrane transport"/>
    <property type="evidence" value="ECO:0007669"/>
    <property type="project" value="UniProtKB-UniRule"/>
</dbReference>
<evidence type="ECO:0000256" key="2">
    <source>
        <dbReference type="ARBA" id="ARBA00022448"/>
    </source>
</evidence>
<feature type="transmembrane region" description="Helical" evidence="10">
    <location>
        <begin position="244"/>
        <end position="262"/>
    </location>
</feature>
<dbReference type="InterPro" id="IPR022645">
    <property type="entry name" value="SecD/SecF_bac"/>
</dbReference>
<gene>
    <name evidence="10" type="primary">secF</name>
    <name evidence="12" type="ORF">US42_C0001G0046</name>
</gene>
<evidence type="ECO:0000256" key="6">
    <source>
        <dbReference type="ARBA" id="ARBA00022927"/>
    </source>
</evidence>
<evidence type="ECO:0000256" key="4">
    <source>
        <dbReference type="ARBA" id="ARBA00022519"/>
    </source>
</evidence>
<evidence type="ECO:0000256" key="9">
    <source>
        <dbReference type="ARBA" id="ARBA00023136"/>
    </source>
</evidence>
<feature type="transmembrane region" description="Helical" evidence="10">
    <location>
        <begin position="160"/>
        <end position="186"/>
    </location>
</feature>
<dbReference type="PROSITE" id="PS50156">
    <property type="entry name" value="SSD"/>
    <property type="match status" value="1"/>
</dbReference>
<reference evidence="12 13" key="1">
    <citation type="journal article" date="2015" name="Nature">
        <title>rRNA introns, odd ribosomes, and small enigmatic genomes across a large radiation of phyla.</title>
        <authorList>
            <person name="Brown C.T."/>
            <person name="Hug L.A."/>
            <person name="Thomas B.C."/>
            <person name="Sharon I."/>
            <person name="Castelle C.J."/>
            <person name="Singh A."/>
            <person name="Wilkins M.J."/>
            <person name="Williams K.H."/>
            <person name="Banfield J.F."/>
        </authorList>
    </citation>
    <scope>NUCLEOTIDE SEQUENCE [LARGE SCALE GENOMIC DNA]</scope>
</reference>
<keyword evidence="9 10" id="KW-0472">Membrane</keyword>
<evidence type="ECO:0000256" key="7">
    <source>
        <dbReference type="ARBA" id="ARBA00022989"/>
    </source>
</evidence>
<keyword evidence="7 10" id="KW-1133">Transmembrane helix</keyword>
<feature type="transmembrane region" description="Helical" evidence="10">
    <location>
        <begin position="268"/>
        <end position="292"/>
    </location>
</feature>
<keyword evidence="2 10" id="KW-0813">Transport</keyword>
<name>A0A0G0GPV6_9BACT</name>
<dbReference type="InterPro" id="IPR000731">
    <property type="entry name" value="SSD"/>
</dbReference>
<evidence type="ECO:0000259" key="11">
    <source>
        <dbReference type="PROSITE" id="PS50156"/>
    </source>
</evidence>
<organism evidence="12 13">
    <name type="scientific">Candidatus Magasanikbacteria bacterium GW2011_GWC2_37_14</name>
    <dbReference type="NCBI Taxonomy" id="1619046"/>
    <lineage>
        <taxon>Bacteria</taxon>
        <taxon>Candidatus Magasanikiibacteriota</taxon>
    </lineage>
</organism>
<dbReference type="Pfam" id="PF02355">
    <property type="entry name" value="SecD_SecF_C"/>
    <property type="match status" value="1"/>
</dbReference>
<comment type="caution">
    <text evidence="12">The sequence shown here is derived from an EMBL/GenBank/DDBJ whole genome shotgun (WGS) entry which is preliminary data.</text>
</comment>
<keyword evidence="4" id="KW-0997">Cell inner membrane</keyword>
<dbReference type="Proteomes" id="UP000034849">
    <property type="component" value="Unassembled WGS sequence"/>
</dbReference>
<dbReference type="InterPro" id="IPR048634">
    <property type="entry name" value="SecD_SecF_C"/>
</dbReference>
<comment type="subunit">
    <text evidence="10">Forms a complex with SecD. Part of the essential Sec protein translocation apparatus which comprises SecA, SecYEG and auxiliary proteins SecDF. Other proteins may also be involved.</text>
</comment>
<dbReference type="PANTHER" id="PTHR30081">
    <property type="entry name" value="PROTEIN-EXPORT MEMBRANE PROTEIN SEC"/>
    <property type="match status" value="1"/>
</dbReference>
<evidence type="ECO:0000256" key="8">
    <source>
        <dbReference type="ARBA" id="ARBA00023010"/>
    </source>
</evidence>
<dbReference type="InterPro" id="IPR055344">
    <property type="entry name" value="SecD_SecF_C_bact"/>
</dbReference>
<evidence type="ECO:0000256" key="3">
    <source>
        <dbReference type="ARBA" id="ARBA00022475"/>
    </source>
</evidence>
<dbReference type="STRING" id="1619046.US42_C0001G0046"/>
<dbReference type="GO" id="GO:0006605">
    <property type="term" value="P:protein targeting"/>
    <property type="evidence" value="ECO:0007669"/>
    <property type="project" value="UniProtKB-UniRule"/>
</dbReference>
<dbReference type="PATRIC" id="fig|1619046.3.peg.46"/>
<dbReference type="HAMAP" id="MF_01464_B">
    <property type="entry name" value="SecF_B"/>
    <property type="match status" value="1"/>
</dbReference>
<keyword evidence="3 10" id="KW-1003">Cell membrane</keyword>
<keyword evidence="8 10" id="KW-0811">Translocation</keyword>
<sequence length="302" mass="33430">MVNIIKHRYINLALSGALFVVSVVALLVFGLKTGNDFKGGSLLETRFTENVPVVTEVKASIESLSLGSISVQETNEKGLIVKMPFLSDADHTKVLNKIRTDFEKDNNKVLEVRFETIGPAVSKELKSRSLYALFVVVVGIILYIAYSFRKVSRPVASWKYGLVAVVALFHDVTITAGVFAFLGHFAGIEVDIPFVVALLTILGYSVNDTIVVFDRIRENLIRHSAENFPDTVNVAINQTFARSINTTLTTLLTLAVLYFIGGETIKNFTLALLVGIFLGAYSSIFVASPLLVEWFRFDRRSR</sequence>
<dbReference type="GO" id="GO:0043952">
    <property type="term" value="P:protein transport by the Sec complex"/>
    <property type="evidence" value="ECO:0007669"/>
    <property type="project" value="UniProtKB-UniRule"/>
</dbReference>
<dbReference type="SUPFAM" id="SSF82866">
    <property type="entry name" value="Multidrug efflux transporter AcrB transmembrane domain"/>
    <property type="match status" value="1"/>
</dbReference>
<dbReference type="EMBL" id="LBSX01000001">
    <property type="protein sequence ID" value="KKQ28195.1"/>
    <property type="molecule type" value="Genomic_DNA"/>
</dbReference>
<feature type="domain" description="SSD" evidence="11">
    <location>
        <begin position="129"/>
        <end position="293"/>
    </location>
</feature>
<protein>
    <recommendedName>
        <fullName evidence="10">Protein-export membrane protein SecF</fullName>
    </recommendedName>
</protein>
<feature type="transmembrane region" description="Helical" evidence="10">
    <location>
        <begin position="192"/>
        <end position="213"/>
    </location>
</feature>
<evidence type="ECO:0000256" key="5">
    <source>
        <dbReference type="ARBA" id="ARBA00022692"/>
    </source>
</evidence>
<comment type="function">
    <text evidence="10">Part of the Sec protein translocase complex. Interacts with the SecYEG preprotein conducting channel. SecDF uses the proton motive force (PMF) to complete protein translocation after the ATP-dependent function of SecA.</text>
</comment>
<evidence type="ECO:0000256" key="10">
    <source>
        <dbReference type="HAMAP-Rule" id="MF_01464"/>
    </source>
</evidence>
<dbReference type="NCBIfam" id="TIGR00916">
    <property type="entry name" value="2A0604s01"/>
    <property type="match status" value="1"/>
</dbReference>
<evidence type="ECO:0000256" key="1">
    <source>
        <dbReference type="ARBA" id="ARBA00004651"/>
    </source>
</evidence>
<feature type="transmembrane region" description="Helical" evidence="10">
    <location>
        <begin position="129"/>
        <end position="148"/>
    </location>
</feature>
<accession>A0A0G0GPV6</accession>
<feature type="transmembrane region" description="Helical" evidence="10">
    <location>
        <begin position="12"/>
        <end position="31"/>
    </location>
</feature>
<dbReference type="GO" id="GO:0005886">
    <property type="term" value="C:plasma membrane"/>
    <property type="evidence" value="ECO:0007669"/>
    <property type="project" value="UniProtKB-SubCell"/>
</dbReference>
<dbReference type="AlphaFoldDB" id="A0A0G0GPV6"/>
<dbReference type="GO" id="GO:0015450">
    <property type="term" value="F:protein-transporting ATPase activity"/>
    <property type="evidence" value="ECO:0007669"/>
    <property type="project" value="InterPro"/>
</dbReference>
<evidence type="ECO:0000313" key="12">
    <source>
        <dbReference type="EMBL" id="KKQ28195.1"/>
    </source>
</evidence>
<dbReference type="InterPro" id="IPR022813">
    <property type="entry name" value="SecD/SecF_arch_bac"/>
</dbReference>
<dbReference type="Gene3D" id="1.20.1640.10">
    <property type="entry name" value="Multidrug efflux transporter AcrB transmembrane domain"/>
    <property type="match status" value="1"/>
</dbReference>
<comment type="subcellular location">
    <subcellularLocation>
        <location evidence="1 10">Cell membrane</location>
        <topology evidence="1 10">Multi-pass membrane protein</topology>
    </subcellularLocation>
</comment>